<dbReference type="GO" id="GO:0046872">
    <property type="term" value="F:metal ion binding"/>
    <property type="evidence" value="ECO:0007669"/>
    <property type="project" value="UniProtKB-KW"/>
</dbReference>
<protein>
    <recommendedName>
        <fullName evidence="9">ADP-ribosylation factor</fullName>
    </recommendedName>
</protein>
<dbReference type="FunFam" id="3.40.50.300:FF:000412">
    <property type="entry name" value="ADP-ribosylation factor 1"/>
    <property type="match status" value="1"/>
</dbReference>
<keyword evidence="5" id="KW-0479">Metal-binding</keyword>
<dbReference type="STRING" id="1156394.T0Q2N9"/>
<dbReference type="Proteomes" id="UP000030762">
    <property type="component" value="Unassembled WGS sequence"/>
</dbReference>
<sequence>MSTISSTVSWLFASNHETRVILVGLDTAGKSTILYQLRLGECIRTTPTIGFNVEQVPFEGFSFTLWDIGGTFCLTTVVRHYYDNAKAVVYVVDTYDTSRMDLACAQLHAIVAADALRNTVILIYANKQDLQVMSNADVAEALRLRAIRQRWFVQPCCAVTGAGLHEGLHWIATALGAPSPTTTTSQ</sequence>
<dbReference type="RefSeq" id="XP_008617821.1">
    <property type="nucleotide sequence ID" value="XM_008619599.1"/>
</dbReference>
<dbReference type="GeneID" id="19954234"/>
<keyword evidence="3 4" id="KW-0342">GTP-binding</keyword>
<evidence type="ECO:0000256" key="1">
    <source>
        <dbReference type="ARBA" id="ARBA00010290"/>
    </source>
</evidence>
<evidence type="ECO:0000313" key="8">
    <source>
        <dbReference type="Proteomes" id="UP000030762"/>
    </source>
</evidence>
<dbReference type="OMA" id="QRWFVQP"/>
<dbReference type="InterPro" id="IPR005225">
    <property type="entry name" value="Small_GTP-bd"/>
</dbReference>
<dbReference type="Pfam" id="PF00025">
    <property type="entry name" value="Arf"/>
    <property type="match status" value="1"/>
</dbReference>
<dbReference type="InterPro" id="IPR006689">
    <property type="entry name" value="Small_GTPase_ARF/SAR"/>
</dbReference>
<dbReference type="SMART" id="SM00177">
    <property type="entry name" value="ARF"/>
    <property type="match status" value="1"/>
</dbReference>
<organism evidence="7 8">
    <name type="scientific">Saprolegnia diclina (strain VS20)</name>
    <dbReference type="NCBI Taxonomy" id="1156394"/>
    <lineage>
        <taxon>Eukaryota</taxon>
        <taxon>Sar</taxon>
        <taxon>Stramenopiles</taxon>
        <taxon>Oomycota</taxon>
        <taxon>Saprolegniomycetes</taxon>
        <taxon>Saprolegniales</taxon>
        <taxon>Saprolegniaceae</taxon>
        <taxon>Saprolegnia</taxon>
    </lineage>
</organism>
<dbReference type="eggNOG" id="KOG0070">
    <property type="taxonomic scope" value="Eukaryota"/>
</dbReference>
<dbReference type="PRINTS" id="PR00328">
    <property type="entry name" value="SAR1GTPBP"/>
</dbReference>
<evidence type="ECO:0000256" key="2">
    <source>
        <dbReference type="ARBA" id="ARBA00022741"/>
    </source>
</evidence>
<evidence type="ECO:0000256" key="4">
    <source>
        <dbReference type="PIRSR" id="PIRSR606689-1"/>
    </source>
</evidence>
<dbReference type="GO" id="GO:0005525">
    <property type="term" value="F:GTP binding"/>
    <property type="evidence" value="ECO:0007669"/>
    <property type="project" value="UniProtKB-KW"/>
</dbReference>
<dbReference type="OrthoDB" id="2011769at2759"/>
<dbReference type="VEuPathDB" id="FungiDB:SDRG_13507"/>
<keyword evidence="8" id="KW-1185">Reference proteome</keyword>
<evidence type="ECO:0000256" key="6">
    <source>
        <dbReference type="RuleBase" id="RU003925"/>
    </source>
</evidence>
<reference evidence="7 8" key="1">
    <citation type="submission" date="2012-04" db="EMBL/GenBank/DDBJ databases">
        <title>The Genome Sequence of Saprolegnia declina VS20.</title>
        <authorList>
            <consortium name="The Broad Institute Genome Sequencing Platform"/>
            <person name="Russ C."/>
            <person name="Nusbaum C."/>
            <person name="Tyler B."/>
            <person name="van West P."/>
            <person name="Dieguez-Uribeondo J."/>
            <person name="de Bruijn I."/>
            <person name="Tripathy S."/>
            <person name="Jiang R."/>
            <person name="Young S.K."/>
            <person name="Zeng Q."/>
            <person name="Gargeya S."/>
            <person name="Fitzgerald M."/>
            <person name="Haas B."/>
            <person name="Abouelleil A."/>
            <person name="Alvarado L."/>
            <person name="Arachchi H.M."/>
            <person name="Berlin A."/>
            <person name="Chapman S.B."/>
            <person name="Goldberg J."/>
            <person name="Griggs A."/>
            <person name="Gujja S."/>
            <person name="Hansen M."/>
            <person name="Howarth C."/>
            <person name="Imamovic A."/>
            <person name="Larimer J."/>
            <person name="McCowen C."/>
            <person name="Montmayeur A."/>
            <person name="Murphy C."/>
            <person name="Neiman D."/>
            <person name="Pearson M."/>
            <person name="Priest M."/>
            <person name="Roberts A."/>
            <person name="Saif S."/>
            <person name="Shea T."/>
            <person name="Sisk P."/>
            <person name="Sykes S."/>
            <person name="Wortman J."/>
            <person name="Nusbaum C."/>
            <person name="Birren B."/>
        </authorList>
    </citation>
    <scope>NUCLEOTIDE SEQUENCE [LARGE SCALE GENOMIC DNA]</scope>
    <source>
        <strain evidence="7 8">VS20</strain>
    </source>
</reference>
<proteinExistence type="inferred from homology"/>
<dbReference type="InterPro" id="IPR024156">
    <property type="entry name" value="Small_GTPase_ARF"/>
</dbReference>
<dbReference type="PANTHER" id="PTHR11711">
    <property type="entry name" value="ADP RIBOSYLATION FACTOR-RELATED"/>
    <property type="match status" value="1"/>
</dbReference>
<name>T0Q2N9_SAPDV</name>
<dbReference type="GO" id="GO:0030010">
    <property type="term" value="P:establishment of cell polarity"/>
    <property type="evidence" value="ECO:0007669"/>
    <property type="project" value="UniProtKB-ARBA"/>
</dbReference>
<dbReference type="NCBIfam" id="TIGR00231">
    <property type="entry name" value="small_GTP"/>
    <property type="match status" value="1"/>
</dbReference>
<feature type="binding site" evidence="4">
    <location>
        <position position="70"/>
    </location>
    <ligand>
        <name>GTP</name>
        <dbReference type="ChEBI" id="CHEBI:37565"/>
    </ligand>
</feature>
<dbReference type="EMBL" id="JH767191">
    <property type="protein sequence ID" value="EQC28826.1"/>
    <property type="molecule type" value="Genomic_DNA"/>
</dbReference>
<dbReference type="AlphaFoldDB" id="T0Q2N9"/>
<evidence type="ECO:0000256" key="5">
    <source>
        <dbReference type="PIRSR" id="PIRSR606689-2"/>
    </source>
</evidence>
<dbReference type="Gene3D" id="3.40.50.300">
    <property type="entry name" value="P-loop containing nucleotide triphosphate hydrolases"/>
    <property type="match status" value="1"/>
</dbReference>
<accession>T0Q2N9</accession>
<dbReference type="SMART" id="SM00178">
    <property type="entry name" value="SAR"/>
    <property type="match status" value="1"/>
</dbReference>
<evidence type="ECO:0000313" key="7">
    <source>
        <dbReference type="EMBL" id="EQC28826.1"/>
    </source>
</evidence>
<dbReference type="GO" id="GO:0003924">
    <property type="term" value="F:GTPase activity"/>
    <property type="evidence" value="ECO:0007669"/>
    <property type="project" value="InterPro"/>
</dbReference>
<dbReference type="InterPro" id="IPR027417">
    <property type="entry name" value="P-loop_NTPase"/>
</dbReference>
<feature type="binding site" evidence="5">
    <location>
        <position position="31"/>
    </location>
    <ligand>
        <name>Mg(2+)</name>
        <dbReference type="ChEBI" id="CHEBI:18420"/>
    </ligand>
</feature>
<comment type="similarity">
    <text evidence="1 6">Belongs to the small GTPase superfamily. Arf family.</text>
</comment>
<keyword evidence="2 4" id="KW-0547">Nucleotide-binding</keyword>
<dbReference type="CDD" id="cd00878">
    <property type="entry name" value="Arf_Arl"/>
    <property type="match status" value="1"/>
</dbReference>
<keyword evidence="5" id="KW-0460">Magnesium</keyword>
<feature type="binding site" evidence="4">
    <location>
        <begin position="24"/>
        <end position="31"/>
    </location>
    <ligand>
        <name>GTP</name>
        <dbReference type="ChEBI" id="CHEBI:37565"/>
    </ligand>
</feature>
<feature type="binding site" evidence="5">
    <location>
        <position position="48"/>
    </location>
    <ligand>
        <name>Mg(2+)</name>
        <dbReference type="ChEBI" id="CHEBI:18420"/>
    </ligand>
</feature>
<gene>
    <name evidence="7" type="ORF">SDRG_13507</name>
</gene>
<dbReference type="InParanoid" id="T0Q2N9"/>
<dbReference type="PROSITE" id="PS51417">
    <property type="entry name" value="ARF"/>
    <property type="match status" value="1"/>
</dbReference>
<dbReference type="SUPFAM" id="SSF52540">
    <property type="entry name" value="P-loop containing nucleoside triphosphate hydrolases"/>
    <property type="match status" value="1"/>
</dbReference>
<evidence type="ECO:0000256" key="3">
    <source>
        <dbReference type="ARBA" id="ARBA00023134"/>
    </source>
</evidence>
<evidence type="ECO:0008006" key="9">
    <source>
        <dbReference type="Google" id="ProtNLM"/>
    </source>
</evidence>
<feature type="binding site" evidence="4">
    <location>
        <begin position="126"/>
        <end position="129"/>
    </location>
    <ligand>
        <name>GTP</name>
        <dbReference type="ChEBI" id="CHEBI:37565"/>
    </ligand>
</feature>